<dbReference type="InterPro" id="IPR000944">
    <property type="entry name" value="Tscrpt_reg_Rrf2"/>
</dbReference>
<dbReference type="SUPFAM" id="SSF46785">
    <property type="entry name" value="Winged helix' DNA-binding domain"/>
    <property type="match status" value="1"/>
</dbReference>
<name>L7EXY4_STRT8</name>
<proteinExistence type="predicted"/>
<organism evidence="1 2">
    <name type="scientific">Streptomyces turgidiscabies (strain Car8)</name>
    <dbReference type="NCBI Taxonomy" id="698760"/>
    <lineage>
        <taxon>Bacteria</taxon>
        <taxon>Bacillati</taxon>
        <taxon>Actinomycetota</taxon>
        <taxon>Actinomycetes</taxon>
        <taxon>Kitasatosporales</taxon>
        <taxon>Streptomycetaceae</taxon>
        <taxon>Streptomyces</taxon>
    </lineage>
</organism>
<dbReference type="GO" id="GO:0003700">
    <property type="term" value="F:DNA-binding transcription factor activity"/>
    <property type="evidence" value="ECO:0007669"/>
    <property type="project" value="TreeGrafter"/>
</dbReference>
<dbReference type="InterPro" id="IPR036388">
    <property type="entry name" value="WH-like_DNA-bd_sf"/>
</dbReference>
<dbReference type="Pfam" id="PF02082">
    <property type="entry name" value="Rrf2"/>
    <property type="match status" value="1"/>
</dbReference>
<accession>L7EXY4</accession>
<evidence type="ECO:0000313" key="1">
    <source>
        <dbReference type="EMBL" id="ELP63250.1"/>
    </source>
</evidence>
<comment type="caution">
    <text evidence="1">The sequence shown here is derived from an EMBL/GenBank/DDBJ whole genome shotgun (WGS) entry which is preliminary data.</text>
</comment>
<dbReference type="PANTHER" id="PTHR33221:SF15">
    <property type="entry name" value="HTH-TYPE TRANSCRIPTIONAL REGULATOR YWGB-RELATED"/>
    <property type="match status" value="1"/>
</dbReference>
<keyword evidence="2" id="KW-1185">Reference proteome</keyword>
<gene>
    <name evidence="1" type="ORF">STRTUCAR8_06352</name>
</gene>
<dbReference type="EMBL" id="AEJB01000532">
    <property type="protein sequence ID" value="ELP63250.1"/>
    <property type="molecule type" value="Genomic_DNA"/>
</dbReference>
<dbReference type="PROSITE" id="PS51197">
    <property type="entry name" value="HTH_RRF2_2"/>
    <property type="match status" value="1"/>
</dbReference>
<dbReference type="STRING" id="85558.T45_02225"/>
<dbReference type="GO" id="GO:0005829">
    <property type="term" value="C:cytosol"/>
    <property type="evidence" value="ECO:0007669"/>
    <property type="project" value="TreeGrafter"/>
</dbReference>
<sequence>MRICENGWMSRPTNTQFAVGVHVLTLLAGRPDQPMSSDATTDSVNASPVYVRRVLGQLREAGLVMSRSGPNGGWTLARTPADITLGDVWRAIQGADPVLALHTPAPDCNVGRSVHNTLADLERRTARAVEDELDSVTMQDVVRDAIAATRSS</sequence>
<dbReference type="AlphaFoldDB" id="L7EXY4"/>
<dbReference type="Gene3D" id="1.10.10.10">
    <property type="entry name" value="Winged helix-like DNA-binding domain superfamily/Winged helix DNA-binding domain"/>
    <property type="match status" value="1"/>
</dbReference>
<reference evidence="1 2" key="1">
    <citation type="journal article" date="2011" name="Plasmid">
        <title>Streptomyces turgidiscabies Car8 contains a modular pathogenicity island that shares virulence genes with other actinobacterial plant pathogens.</title>
        <authorList>
            <person name="Huguet-Tapia J.C."/>
            <person name="Badger J.H."/>
            <person name="Loria R."/>
            <person name="Pettis G.S."/>
        </authorList>
    </citation>
    <scope>NUCLEOTIDE SEQUENCE [LARGE SCALE GENOMIC DNA]</scope>
    <source>
        <strain evidence="1 2">Car8</strain>
    </source>
</reference>
<dbReference type="InterPro" id="IPR036390">
    <property type="entry name" value="WH_DNA-bd_sf"/>
</dbReference>
<dbReference type="Proteomes" id="UP000010931">
    <property type="component" value="Unassembled WGS sequence"/>
</dbReference>
<dbReference type="PANTHER" id="PTHR33221">
    <property type="entry name" value="WINGED HELIX-TURN-HELIX TRANSCRIPTIONAL REGULATOR, RRF2 FAMILY"/>
    <property type="match status" value="1"/>
</dbReference>
<evidence type="ECO:0000313" key="2">
    <source>
        <dbReference type="Proteomes" id="UP000010931"/>
    </source>
</evidence>
<protein>
    <submittedName>
        <fullName evidence="1">Transcriptional regulator, Rrf2 family</fullName>
    </submittedName>
</protein>
<dbReference type="PATRIC" id="fig|698760.3.peg.7871"/>